<proteinExistence type="predicted"/>
<protein>
    <submittedName>
        <fullName evidence="2">Uncharacterized protein</fullName>
    </submittedName>
</protein>
<evidence type="ECO:0000313" key="3">
    <source>
        <dbReference type="Proteomes" id="UP000297595"/>
    </source>
</evidence>
<dbReference type="EMBL" id="SOZJ01000002">
    <property type="protein sequence ID" value="TGJ70734.1"/>
    <property type="molecule type" value="Genomic_DNA"/>
</dbReference>
<reference evidence="2 3" key="1">
    <citation type="submission" date="2019-03" db="EMBL/GenBank/DDBJ databases">
        <title>Nematode-trapping fungi genome.</title>
        <authorList>
            <person name="Vidal-Diez De Ulzurrun G."/>
        </authorList>
    </citation>
    <scope>NUCLEOTIDE SEQUENCE [LARGE SCALE GENOMIC DNA]</scope>
    <source>
        <strain evidence="2 3">TWF154</strain>
    </source>
</reference>
<sequence>MHFPTLFTSVSFMLVSIADLASAHSTFIDAYGDANAKIHGHGLGFNPSTPRTVVPGNNYLYKQDAVGFGNRYFFPLGFRSTVVSGCGSTYETIRRGFSEAEKGFSQLKDFELSKFLRENDIPPGGYVDTTNEINKLALSERTGAKRNEPVINAKGISVGIPKVTAGGTLTIVNFQMDVDGAGPFDCKIDLTGTGNNWSSPLKVTKNCPGSEISLYAPGRETPCKFEVAMPKQFKCEGSYGANGSMKNICLVRCENKTVNGPFGGCVPIQQVQPAKARSRVMRRNYDIDE</sequence>
<dbReference type="PANTHER" id="PTHR34618">
    <property type="entry name" value="SURFACE PROTEIN MAS1, PUTATIVE-RELATED"/>
    <property type="match status" value="1"/>
</dbReference>
<feature type="signal peptide" evidence="1">
    <location>
        <begin position="1"/>
        <end position="23"/>
    </location>
</feature>
<dbReference type="AlphaFoldDB" id="A0A8H2E7B1"/>
<keyword evidence="1" id="KW-0732">Signal</keyword>
<feature type="chain" id="PRO_5034256559" evidence="1">
    <location>
        <begin position="24"/>
        <end position="289"/>
    </location>
</feature>
<comment type="caution">
    <text evidence="2">The sequence shown here is derived from an EMBL/GenBank/DDBJ whole genome shotgun (WGS) entry which is preliminary data.</text>
</comment>
<evidence type="ECO:0000256" key="1">
    <source>
        <dbReference type="SAM" id="SignalP"/>
    </source>
</evidence>
<dbReference type="PANTHER" id="PTHR34618:SF4">
    <property type="entry name" value="CAS1"/>
    <property type="match status" value="1"/>
</dbReference>
<evidence type="ECO:0000313" key="2">
    <source>
        <dbReference type="EMBL" id="TGJ70734.1"/>
    </source>
</evidence>
<dbReference type="Pfam" id="PF11327">
    <property type="entry name" value="Egh16-like"/>
    <property type="match status" value="1"/>
</dbReference>
<name>A0A8H2E7B1_ORBOL</name>
<accession>A0A8H2E7B1</accession>
<dbReference type="InterPro" id="IPR021476">
    <property type="entry name" value="Egh16-like"/>
</dbReference>
<gene>
    <name evidence="2" type="ORF">EYR41_002760</name>
</gene>
<organism evidence="2 3">
    <name type="scientific">Orbilia oligospora</name>
    <name type="common">Nematode-trapping fungus</name>
    <name type="synonym">Arthrobotrys oligospora</name>
    <dbReference type="NCBI Taxonomy" id="2813651"/>
    <lineage>
        <taxon>Eukaryota</taxon>
        <taxon>Fungi</taxon>
        <taxon>Dikarya</taxon>
        <taxon>Ascomycota</taxon>
        <taxon>Pezizomycotina</taxon>
        <taxon>Orbiliomycetes</taxon>
        <taxon>Orbiliales</taxon>
        <taxon>Orbiliaceae</taxon>
        <taxon>Orbilia</taxon>
    </lineage>
</organism>
<dbReference type="Proteomes" id="UP000297595">
    <property type="component" value="Unassembled WGS sequence"/>
</dbReference>